<organism evidence="1 2">
    <name type="scientific">Candidatus Woesebacteria bacterium GW2011_GWA1_37_8</name>
    <dbReference type="NCBI Taxonomy" id="1618546"/>
    <lineage>
        <taxon>Bacteria</taxon>
        <taxon>Candidatus Woeseibacteriota</taxon>
    </lineage>
</organism>
<accession>A0A0G0HVF9</accession>
<reference evidence="1 2" key="1">
    <citation type="journal article" date="2015" name="Nature">
        <title>rRNA introns, odd ribosomes, and small enigmatic genomes across a large radiation of phyla.</title>
        <authorList>
            <person name="Brown C.T."/>
            <person name="Hug L.A."/>
            <person name="Thomas B.C."/>
            <person name="Sharon I."/>
            <person name="Castelle C.J."/>
            <person name="Singh A."/>
            <person name="Wilkins M.J."/>
            <person name="Williams K.H."/>
            <person name="Banfield J.F."/>
        </authorList>
    </citation>
    <scope>NUCLEOTIDE SEQUENCE [LARGE SCALE GENOMIC DNA]</scope>
</reference>
<dbReference type="AlphaFoldDB" id="A0A0G0HVF9"/>
<name>A0A0G0HVF9_9BACT</name>
<evidence type="ECO:0000313" key="1">
    <source>
        <dbReference type="EMBL" id="KKQ46257.1"/>
    </source>
</evidence>
<sequence>MKVSEKLQVKTNLSQAQNDVLFQKLNEAVEVLYKSVASRKIKAALDGIKNEKSYGIQRI</sequence>
<comment type="caution">
    <text evidence="1">The sequence shown here is derived from an EMBL/GenBank/DDBJ whole genome shotgun (WGS) entry which is preliminary data.</text>
</comment>
<dbReference type="Proteomes" id="UP000034603">
    <property type="component" value="Unassembled WGS sequence"/>
</dbReference>
<dbReference type="EMBL" id="LBTR01000003">
    <property type="protein sequence ID" value="KKQ46257.1"/>
    <property type="molecule type" value="Genomic_DNA"/>
</dbReference>
<proteinExistence type="predicted"/>
<protein>
    <submittedName>
        <fullName evidence="1">Uncharacterized protein</fullName>
    </submittedName>
</protein>
<evidence type="ECO:0000313" key="2">
    <source>
        <dbReference type="Proteomes" id="UP000034603"/>
    </source>
</evidence>
<gene>
    <name evidence="1" type="ORF">US62_C0003G0006</name>
</gene>